<dbReference type="Proteomes" id="UP000293342">
    <property type="component" value="Unassembled WGS sequence"/>
</dbReference>
<evidence type="ECO:0000313" key="2">
    <source>
        <dbReference type="EMBL" id="TCC44927.1"/>
    </source>
</evidence>
<accession>A0A4R0JFK5</accession>
<reference evidence="2 3" key="1">
    <citation type="submission" date="2019-02" db="EMBL/GenBank/DDBJ databases">
        <title>Kribbella capetownensis sp. nov. and Kribbella speibonae sp. nov., isolated from soil.</title>
        <authorList>
            <person name="Curtis S.M."/>
            <person name="Norton I."/>
            <person name="Everest G.J."/>
            <person name="Meyers P.R."/>
        </authorList>
    </citation>
    <scope>NUCLEOTIDE SEQUENCE [LARGE SCALE GENOMIC DNA]</scope>
    <source>
        <strain evidence="2 3">YM53</strain>
    </source>
</reference>
<dbReference type="InterPro" id="IPR000600">
    <property type="entry name" value="ROK"/>
</dbReference>
<dbReference type="Gene3D" id="1.10.10.10">
    <property type="entry name" value="Winged helix-like DNA-binding domain superfamily/Winged helix DNA-binding domain"/>
    <property type="match status" value="1"/>
</dbReference>
<dbReference type="PANTHER" id="PTHR18964">
    <property type="entry name" value="ROK (REPRESSOR, ORF, KINASE) FAMILY"/>
    <property type="match status" value="1"/>
</dbReference>
<keyword evidence="3" id="KW-1185">Reference proteome</keyword>
<dbReference type="InterPro" id="IPR043129">
    <property type="entry name" value="ATPase_NBD"/>
</dbReference>
<comment type="similarity">
    <text evidence="1">Belongs to the ROK (NagC/XylR) family.</text>
</comment>
<dbReference type="OrthoDB" id="3464494at2"/>
<name>A0A4R0JFK5_9ACTN</name>
<proteinExistence type="inferred from homology"/>
<sequence>MTGIVQGLVGHPATARQELPVDLWPDRPVDSSPQLERRWCTHRQESLRRLISALKINIPCLRVNSWPNPSGSARTDGMKELMRSAQLSDVRQQNYSTIMRELMRSGPTARTDLASAIGMSTGSVTRLTGALARAGLVKEAAEPAPRGMGRPKVPVAIDESTYGVIGVHFGLHRINTCLIDLRGQLVAELPATERTTNLKPLLRGAARSVRKMIDSHGLTVLGVGASTGGWVDSSSGQVHTQPVLGWQEAPLAEALHDLVGLPVLVDSQVRALALAEHWFGAAAGVDNFIHLFVGNVVGAGFVFNGSPYRGAHSAAGGLDHLPVTGRSGQTCVCGSRRCFAMVAGDLETARRARAAGLITDDQEVYDVFALAVAGNPQARRLLQDRAGVVGTATATLIELLDPELVVIGGGVSAPVDHVAVVRDAAQDRLAASRGGDATARILASAFGPHALGIAAGAIMLDAVYRSPEAFVPALTATASDPGH</sequence>
<evidence type="ECO:0000313" key="3">
    <source>
        <dbReference type="Proteomes" id="UP000293342"/>
    </source>
</evidence>
<dbReference type="AlphaFoldDB" id="A0A4R0JFK5"/>
<organism evidence="2 3">
    <name type="scientific">Kribbella capetownensis</name>
    <dbReference type="NCBI Taxonomy" id="1572659"/>
    <lineage>
        <taxon>Bacteria</taxon>
        <taxon>Bacillati</taxon>
        <taxon>Actinomycetota</taxon>
        <taxon>Actinomycetes</taxon>
        <taxon>Propionibacteriales</taxon>
        <taxon>Kribbellaceae</taxon>
        <taxon>Kribbella</taxon>
    </lineage>
</organism>
<dbReference type="EMBL" id="SJKD01000008">
    <property type="protein sequence ID" value="TCC44927.1"/>
    <property type="molecule type" value="Genomic_DNA"/>
</dbReference>
<protein>
    <submittedName>
        <fullName evidence="2">ROK family transcriptional regulator</fullName>
    </submittedName>
</protein>
<dbReference type="Pfam" id="PF00480">
    <property type="entry name" value="ROK"/>
    <property type="match status" value="1"/>
</dbReference>
<comment type="caution">
    <text evidence="2">The sequence shown here is derived from an EMBL/GenBank/DDBJ whole genome shotgun (WGS) entry which is preliminary data.</text>
</comment>
<dbReference type="SUPFAM" id="SSF53067">
    <property type="entry name" value="Actin-like ATPase domain"/>
    <property type="match status" value="1"/>
</dbReference>
<dbReference type="InterPro" id="IPR036390">
    <property type="entry name" value="WH_DNA-bd_sf"/>
</dbReference>
<dbReference type="InterPro" id="IPR036388">
    <property type="entry name" value="WH-like_DNA-bd_sf"/>
</dbReference>
<dbReference type="SUPFAM" id="SSF46785">
    <property type="entry name" value="Winged helix' DNA-binding domain"/>
    <property type="match status" value="1"/>
</dbReference>
<dbReference type="PANTHER" id="PTHR18964:SF149">
    <property type="entry name" value="BIFUNCTIONAL UDP-N-ACETYLGLUCOSAMINE 2-EPIMERASE_N-ACETYLMANNOSAMINE KINASE"/>
    <property type="match status" value="1"/>
</dbReference>
<evidence type="ECO:0000256" key="1">
    <source>
        <dbReference type="ARBA" id="ARBA00006479"/>
    </source>
</evidence>
<gene>
    <name evidence="2" type="ORF">E0H75_30855</name>
</gene>
<dbReference type="Gene3D" id="3.30.420.40">
    <property type="match status" value="2"/>
</dbReference>